<keyword evidence="1" id="KW-0175">Coiled coil</keyword>
<evidence type="ECO:0000313" key="2">
    <source>
        <dbReference type="EMBL" id="MBO8446984.1"/>
    </source>
</evidence>
<dbReference type="Pfam" id="PF03993">
    <property type="entry name" value="DUF349"/>
    <property type="match status" value="5"/>
</dbReference>
<feature type="coiled-coil region" evidence="1">
    <location>
        <begin position="241"/>
        <end position="268"/>
    </location>
</feature>
<protein>
    <submittedName>
        <fullName evidence="2">DUF349 domain-containing protein</fullName>
    </submittedName>
</protein>
<reference evidence="2" key="1">
    <citation type="submission" date="2020-10" db="EMBL/GenBank/DDBJ databases">
        <authorList>
            <person name="Gilroy R."/>
        </authorList>
    </citation>
    <scope>NUCLEOTIDE SEQUENCE</scope>
    <source>
        <strain evidence="2">D3-1215</strain>
    </source>
</reference>
<dbReference type="AlphaFoldDB" id="A0A9D9HDK3"/>
<evidence type="ECO:0000313" key="3">
    <source>
        <dbReference type="Proteomes" id="UP000823637"/>
    </source>
</evidence>
<dbReference type="Proteomes" id="UP000823637">
    <property type="component" value="Unassembled WGS sequence"/>
</dbReference>
<reference evidence="2" key="2">
    <citation type="journal article" date="2021" name="PeerJ">
        <title>Extensive microbial diversity within the chicken gut microbiome revealed by metagenomics and culture.</title>
        <authorList>
            <person name="Gilroy R."/>
            <person name="Ravi A."/>
            <person name="Getino M."/>
            <person name="Pursley I."/>
            <person name="Horton D.L."/>
            <person name="Alikhan N.F."/>
            <person name="Baker D."/>
            <person name="Gharbi K."/>
            <person name="Hall N."/>
            <person name="Watson M."/>
            <person name="Adriaenssens E.M."/>
            <person name="Foster-Nyarko E."/>
            <person name="Jarju S."/>
            <person name="Secka A."/>
            <person name="Antonio M."/>
            <person name="Oren A."/>
            <person name="Chaudhuri R.R."/>
            <person name="La Ragione R."/>
            <person name="Hildebrand F."/>
            <person name="Pallen M.J."/>
        </authorList>
    </citation>
    <scope>NUCLEOTIDE SEQUENCE</scope>
    <source>
        <strain evidence="2">D3-1215</strain>
    </source>
</reference>
<sequence>MDVSEEKKVELQDIVDQLSALVQSDEDVRQDVAKLKSQFYKTLEQKASEEKARWVEDGGKEEDFVYNPAEEQEFKSLLEQYRVKRNMLAANREAMFEKAFEIKSSILKKLKEIVEHLDEKEINFQEVRQLQQQWKDAGQVAPDKYKDLIKQYQAYMDKFYDYAKINHELRNLDFKKNLEAKTELCEKAEALINMDRVNEAFQQLQKLHAEWKELGPVAPEVREELWQRFKAATDAVNKKHANFYKNKKEQEEENLRKKTELCEKVESIDYKNASTFKQWDEVSEKVKAIQSEWKTLGFAPKKDNNKIYERFRATCDEIFKAKSEFYKAIKARSASNLEQKKELCRQAEELQDSTDWKATTDKMIKLQQEWKKVGPVSGKVSDHVWKRFIAACDHFFEEKNKHFKENGGVKNVLKERDKLIKRYEALAADIKTRENNLGFLNYDPANPNPLVADMIKNIAKLKQDKENILSKIKEIETTLNSDEEQ</sequence>
<accession>A0A9D9HDK3</accession>
<organism evidence="2 3">
    <name type="scientific">Candidatus Enterocola intestinipullorum</name>
    <dbReference type="NCBI Taxonomy" id="2840783"/>
    <lineage>
        <taxon>Bacteria</taxon>
        <taxon>Pseudomonadati</taxon>
        <taxon>Bacteroidota</taxon>
        <taxon>Bacteroidia</taxon>
        <taxon>Bacteroidales</taxon>
        <taxon>Candidatus Enterocola</taxon>
    </lineage>
</organism>
<gene>
    <name evidence="2" type="ORF">IAC32_04470</name>
</gene>
<proteinExistence type="predicted"/>
<name>A0A9D9HDK3_9BACT</name>
<feature type="coiled-coil region" evidence="1">
    <location>
        <begin position="187"/>
        <end position="214"/>
    </location>
</feature>
<dbReference type="EMBL" id="JADIMR010000069">
    <property type="protein sequence ID" value="MBO8446984.1"/>
    <property type="molecule type" value="Genomic_DNA"/>
</dbReference>
<dbReference type="InterPro" id="IPR007139">
    <property type="entry name" value="DUF349"/>
</dbReference>
<feature type="coiled-coil region" evidence="1">
    <location>
        <begin position="409"/>
        <end position="485"/>
    </location>
</feature>
<evidence type="ECO:0000256" key="1">
    <source>
        <dbReference type="SAM" id="Coils"/>
    </source>
</evidence>
<comment type="caution">
    <text evidence="2">The sequence shown here is derived from an EMBL/GenBank/DDBJ whole genome shotgun (WGS) entry which is preliminary data.</text>
</comment>